<dbReference type="EMBL" id="JAZHBO010000002">
    <property type="protein sequence ID" value="MEF2156485.1"/>
    <property type="molecule type" value="Genomic_DNA"/>
</dbReference>
<feature type="binding site" evidence="8">
    <location>
        <position position="125"/>
    </location>
    <ligand>
        <name>Zn(2+)</name>
        <dbReference type="ChEBI" id="CHEBI:29105"/>
        <note>catalytic</note>
    </ligand>
</feature>
<keyword evidence="7 8" id="KW-0862">Zinc</keyword>
<reference evidence="9 10" key="1">
    <citation type="submission" date="2024-01" db="EMBL/GenBank/DDBJ databases">
        <title>Novel species of the genus Luteimonas isolated from rivers.</title>
        <authorList>
            <person name="Lu H."/>
        </authorList>
    </citation>
    <scope>NUCLEOTIDE SEQUENCE [LARGE SCALE GENOMIC DNA]</scope>
    <source>
        <strain evidence="9 10">FXH3W</strain>
    </source>
</reference>
<dbReference type="InterPro" id="IPR023091">
    <property type="entry name" value="MetalPrtase_cat_dom_sf_prd"/>
</dbReference>
<keyword evidence="2 8" id="KW-0690">Ribosome biogenesis</keyword>
<sequence>MTQGPVDLQVSLSYGLPRKGIPAPSSFRRWVAAALDRRCKAADIGIRIVDAEEGQHFNRHYRGKDYATNVLSFEADRPEGLPDDVHIPLIGDLILCAPVVEREAREQNKPLVAHYAHMTVHGTLHLLGWDHQDDLEANAMEQLEREILASFGISDPYL</sequence>
<evidence type="ECO:0000256" key="4">
    <source>
        <dbReference type="ARBA" id="ARBA00022723"/>
    </source>
</evidence>
<keyword evidence="8" id="KW-0963">Cytoplasm</keyword>
<dbReference type="Proteomes" id="UP001356170">
    <property type="component" value="Unassembled WGS sequence"/>
</dbReference>
<keyword evidence="4 8" id="KW-0479">Metal-binding</keyword>
<comment type="subcellular location">
    <subcellularLocation>
        <location evidence="8">Cytoplasm</location>
    </subcellularLocation>
</comment>
<evidence type="ECO:0000256" key="5">
    <source>
        <dbReference type="ARBA" id="ARBA00022759"/>
    </source>
</evidence>
<dbReference type="RefSeq" id="WP_331704265.1">
    <property type="nucleotide sequence ID" value="NZ_JAZHBO010000002.1"/>
</dbReference>
<name>A0ABU7V2B1_9GAMM</name>
<dbReference type="PROSITE" id="PS01306">
    <property type="entry name" value="UPF0054"/>
    <property type="match status" value="1"/>
</dbReference>
<accession>A0ABU7V2B1</accession>
<dbReference type="SUPFAM" id="SSF55486">
    <property type="entry name" value="Metalloproteases ('zincins'), catalytic domain"/>
    <property type="match status" value="1"/>
</dbReference>
<evidence type="ECO:0000256" key="2">
    <source>
        <dbReference type="ARBA" id="ARBA00022517"/>
    </source>
</evidence>
<gene>
    <name evidence="8 9" type="primary">ybeY</name>
    <name evidence="9" type="ORF">V3390_09665</name>
</gene>
<dbReference type="InterPro" id="IPR020549">
    <property type="entry name" value="YbeY_CS"/>
</dbReference>
<comment type="similarity">
    <text evidence="1 8">Belongs to the endoribonuclease YbeY family.</text>
</comment>
<dbReference type="NCBIfam" id="TIGR00043">
    <property type="entry name" value="rRNA maturation RNase YbeY"/>
    <property type="match status" value="1"/>
</dbReference>
<evidence type="ECO:0000256" key="1">
    <source>
        <dbReference type="ARBA" id="ARBA00010875"/>
    </source>
</evidence>
<organism evidence="9 10">
    <name type="scientific">Aquilutibacter rugosus</name>
    <dbReference type="NCBI Taxonomy" id="3115820"/>
    <lineage>
        <taxon>Bacteria</taxon>
        <taxon>Pseudomonadati</taxon>
        <taxon>Pseudomonadota</taxon>
        <taxon>Gammaproteobacteria</taxon>
        <taxon>Lysobacterales</taxon>
        <taxon>Lysobacteraceae</taxon>
        <taxon>Aquilutibacter</taxon>
    </lineage>
</organism>
<proteinExistence type="inferred from homology"/>
<evidence type="ECO:0000256" key="3">
    <source>
        <dbReference type="ARBA" id="ARBA00022722"/>
    </source>
</evidence>
<comment type="function">
    <text evidence="8">Single strand-specific metallo-endoribonuclease involved in late-stage 70S ribosome quality control and in maturation of the 3' terminus of the 16S rRNA.</text>
</comment>
<keyword evidence="6 8" id="KW-0378">Hydrolase</keyword>
<comment type="caution">
    <text evidence="9">The sequence shown here is derived from an EMBL/GenBank/DDBJ whole genome shotgun (WGS) entry which is preliminary data.</text>
</comment>
<dbReference type="PANTHER" id="PTHR46986:SF1">
    <property type="entry name" value="ENDORIBONUCLEASE YBEY, CHLOROPLASTIC"/>
    <property type="match status" value="1"/>
</dbReference>
<keyword evidence="3 8" id="KW-0540">Nuclease</keyword>
<evidence type="ECO:0000256" key="8">
    <source>
        <dbReference type="HAMAP-Rule" id="MF_00009"/>
    </source>
</evidence>
<dbReference type="InterPro" id="IPR002036">
    <property type="entry name" value="YbeY"/>
</dbReference>
<evidence type="ECO:0000313" key="9">
    <source>
        <dbReference type="EMBL" id="MEF2156485.1"/>
    </source>
</evidence>
<comment type="cofactor">
    <cofactor evidence="8">
        <name>Zn(2+)</name>
        <dbReference type="ChEBI" id="CHEBI:29105"/>
    </cofactor>
    <text evidence="8">Binds 1 zinc ion.</text>
</comment>
<feature type="binding site" evidence="8">
    <location>
        <position position="131"/>
    </location>
    <ligand>
        <name>Zn(2+)</name>
        <dbReference type="ChEBI" id="CHEBI:29105"/>
        <note>catalytic</note>
    </ligand>
</feature>
<keyword evidence="5 8" id="KW-0255">Endonuclease</keyword>
<evidence type="ECO:0000313" key="10">
    <source>
        <dbReference type="Proteomes" id="UP001356170"/>
    </source>
</evidence>
<feature type="binding site" evidence="8">
    <location>
        <position position="121"/>
    </location>
    <ligand>
        <name>Zn(2+)</name>
        <dbReference type="ChEBI" id="CHEBI:29105"/>
        <note>catalytic</note>
    </ligand>
</feature>
<evidence type="ECO:0000256" key="6">
    <source>
        <dbReference type="ARBA" id="ARBA00022801"/>
    </source>
</evidence>
<dbReference type="PANTHER" id="PTHR46986">
    <property type="entry name" value="ENDORIBONUCLEASE YBEY, CHLOROPLASTIC"/>
    <property type="match status" value="1"/>
</dbReference>
<keyword evidence="8" id="KW-0698">rRNA processing</keyword>
<dbReference type="EC" id="3.1.-.-" evidence="8"/>
<dbReference type="HAMAP" id="MF_00009">
    <property type="entry name" value="Endoribonucl_YbeY"/>
    <property type="match status" value="1"/>
</dbReference>
<protein>
    <recommendedName>
        <fullName evidence="8">Endoribonuclease YbeY</fullName>
        <ecNumber evidence="8">3.1.-.-</ecNumber>
    </recommendedName>
</protein>
<dbReference type="Gene3D" id="3.40.390.30">
    <property type="entry name" value="Metalloproteases ('zincins'), catalytic domain"/>
    <property type="match status" value="1"/>
</dbReference>
<keyword evidence="10" id="KW-1185">Reference proteome</keyword>
<evidence type="ECO:0000256" key="7">
    <source>
        <dbReference type="ARBA" id="ARBA00022833"/>
    </source>
</evidence>
<dbReference type="Pfam" id="PF02130">
    <property type="entry name" value="YbeY"/>
    <property type="match status" value="1"/>
</dbReference>